<evidence type="ECO:0000259" key="4">
    <source>
        <dbReference type="SMART" id="SM00822"/>
    </source>
</evidence>
<feature type="domain" description="Ketoreductase" evidence="4">
    <location>
        <begin position="10"/>
        <end position="180"/>
    </location>
</feature>
<sequence length="265" mass="27588">MSTGPRLQGKTAIITGAASGIGAATATLFAEHGASLVLADVVEEALAAVAAKAEEKGAKVVYKTTDVSDEEQVKALVDLALETYGQIDVLCNNAGITGDFTDMNSEDQENWKKVLAVNLIGPVLLTKYAAPHMKEKGCGSIVNTASVAGIRAGAGSNAYSASKAALINFTKTAACDLGSFNVRVNAVCPGLIETGMTKMVFDYARDTGKEAKLGSRCEMKRYGLPHEIAFAILFLASDESSYVTGQHLAVDGGNTASLNLPGMKF</sequence>
<reference evidence="6" key="1">
    <citation type="submission" date="2016-11" db="EMBL/GenBank/DDBJ databases">
        <authorList>
            <person name="Varghese N."/>
            <person name="Submissions S."/>
        </authorList>
    </citation>
    <scope>NUCLEOTIDE SEQUENCE [LARGE SCALE GENOMIC DNA]</scope>
    <source>
        <strain evidence="6">DSM 16219</strain>
    </source>
</reference>
<dbReference type="SMART" id="SM00822">
    <property type="entry name" value="PKS_KR"/>
    <property type="match status" value="1"/>
</dbReference>
<evidence type="ECO:0000313" key="5">
    <source>
        <dbReference type="EMBL" id="SHJ06891.1"/>
    </source>
</evidence>
<dbReference type="InterPro" id="IPR002347">
    <property type="entry name" value="SDR_fam"/>
</dbReference>
<dbReference type="GO" id="GO:0016491">
    <property type="term" value="F:oxidoreductase activity"/>
    <property type="evidence" value="ECO:0007669"/>
    <property type="project" value="UniProtKB-KW"/>
</dbReference>
<dbReference type="RefSeq" id="WP_073473503.1">
    <property type="nucleotide sequence ID" value="NZ_FQZU01000004.1"/>
</dbReference>
<evidence type="ECO:0000256" key="2">
    <source>
        <dbReference type="ARBA" id="ARBA00023002"/>
    </source>
</evidence>
<dbReference type="Gene3D" id="3.40.50.720">
    <property type="entry name" value="NAD(P)-binding Rossmann-like Domain"/>
    <property type="match status" value="1"/>
</dbReference>
<organism evidence="5 6">
    <name type="scientific">Desulfatibacillum alkenivorans DSM 16219</name>
    <dbReference type="NCBI Taxonomy" id="1121393"/>
    <lineage>
        <taxon>Bacteria</taxon>
        <taxon>Pseudomonadati</taxon>
        <taxon>Thermodesulfobacteriota</taxon>
        <taxon>Desulfobacteria</taxon>
        <taxon>Desulfobacterales</taxon>
        <taxon>Desulfatibacillaceae</taxon>
        <taxon>Desulfatibacillum</taxon>
    </lineage>
</organism>
<dbReference type="InterPro" id="IPR036291">
    <property type="entry name" value="NAD(P)-bd_dom_sf"/>
</dbReference>
<dbReference type="PRINTS" id="PR00081">
    <property type="entry name" value="GDHRDH"/>
</dbReference>
<evidence type="ECO:0000256" key="3">
    <source>
        <dbReference type="ARBA" id="ARBA00023027"/>
    </source>
</evidence>
<gene>
    <name evidence="5" type="ORF">SAMN02745216_00950</name>
</gene>
<evidence type="ECO:0000313" key="6">
    <source>
        <dbReference type="Proteomes" id="UP000183994"/>
    </source>
</evidence>
<proteinExistence type="inferred from homology"/>
<dbReference type="FunFam" id="3.40.50.720:FF:000084">
    <property type="entry name" value="Short-chain dehydrogenase reductase"/>
    <property type="match status" value="1"/>
</dbReference>
<comment type="similarity">
    <text evidence="1">Belongs to the short-chain dehydrogenases/reductases (SDR) family.</text>
</comment>
<keyword evidence="6" id="KW-1185">Reference proteome</keyword>
<dbReference type="PANTHER" id="PTHR24321">
    <property type="entry name" value="DEHYDROGENASES, SHORT CHAIN"/>
    <property type="match status" value="1"/>
</dbReference>
<dbReference type="OrthoDB" id="5354363at2"/>
<accession>A0A1M6GAB4</accession>
<dbReference type="CDD" id="cd05233">
    <property type="entry name" value="SDR_c"/>
    <property type="match status" value="1"/>
</dbReference>
<dbReference type="AlphaFoldDB" id="A0A1M6GAB4"/>
<name>A0A1M6GAB4_9BACT</name>
<dbReference type="Pfam" id="PF13561">
    <property type="entry name" value="adh_short_C2"/>
    <property type="match status" value="1"/>
</dbReference>
<evidence type="ECO:0000256" key="1">
    <source>
        <dbReference type="ARBA" id="ARBA00006484"/>
    </source>
</evidence>
<dbReference type="PRINTS" id="PR00080">
    <property type="entry name" value="SDRFAMILY"/>
</dbReference>
<dbReference type="PROSITE" id="PS00061">
    <property type="entry name" value="ADH_SHORT"/>
    <property type="match status" value="1"/>
</dbReference>
<dbReference type="PANTHER" id="PTHR24321:SF8">
    <property type="entry name" value="ESTRADIOL 17-BETA-DEHYDROGENASE 8-RELATED"/>
    <property type="match status" value="1"/>
</dbReference>
<dbReference type="Proteomes" id="UP000183994">
    <property type="component" value="Unassembled WGS sequence"/>
</dbReference>
<protein>
    <submittedName>
        <fullName evidence="5">NAD(P)-dependent dehydrogenase, short-chain alcohol dehydrogenase family</fullName>
    </submittedName>
</protein>
<dbReference type="InterPro" id="IPR057326">
    <property type="entry name" value="KR_dom"/>
</dbReference>
<dbReference type="STRING" id="1121393.SAMN02745216_00950"/>
<dbReference type="EMBL" id="FQZU01000004">
    <property type="protein sequence ID" value="SHJ06891.1"/>
    <property type="molecule type" value="Genomic_DNA"/>
</dbReference>
<keyword evidence="2" id="KW-0560">Oxidoreductase</keyword>
<dbReference type="SUPFAM" id="SSF51735">
    <property type="entry name" value="NAD(P)-binding Rossmann-fold domains"/>
    <property type="match status" value="1"/>
</dbReference>
<dbReference type="InterPro" id="IPR020904">
    <property type="entry name" value="Sc_DH/Rdtase_CS"/>
</dbReference>
<keyword evidence="3" id="KW-0520">NAD</keyword>
<dbReference type="NCBIfam" id="NF005559">
    <property type="entry name" value="PRK07231.1"/>
    <property type="match status" value="1"/>
</dbReference>